<keyword evidence="2" id="KW-1185">Reference proteome</keyword>
<dbReference type="PANTHER" id="PTHR47163">
    <property type="entry name" value="DDE_TNP_IS1595 DOMAIN-CONTAINING PROTEIN"/>
    <property type="match status" value="1"/>
</dbReference>
<protein>
    <recommendedName>
        <fullName evidence="3">ISXO2-like transposase domain-containing protein</fullName>
    </recommendedName>
</protein>
<proteinExistence type="predicted"/>
<dbReference type="AlphaFoldDB" id="A0A814RAY4"/>
<evidence type="ECO:0000313" key="2">
    <source>
        <dbReference type="Proteomes" id="UP000663879"/>
    </source>
</evidence>
<accession>A0A814RAY4</accession>
<organism evidence="1 2">
    <name type="scientific">Brachionus calyciflorus</name>
    <dbReference type="NCBI Taxonomy" id="104777"/>
    <lineage>
        <taxon>Eukaryota</taxon>
        <taxon>Metazoa</taxon>
        <taxon>Spiralia</taxon>
        <taxon>Gnathifera</taxon>
        <taxon>Rotifera</taxon>
        <taxon>Eurotatoria</taxon>
        <taxon>Monogononta</taxon>
        <taxon>Pseudotrocha</taxon>
        <taxon>Ploima</taxon>
        <taxon>Brachionidae</taxon>
        <taxon>Brachionus</taxon>
    </lineage>
</organism>
<dbReference type="Proteomes" id="UP000663879">
    <property type="component" value="Unassembled WGS sequence"/>
</dbReference>
<dbReference type="PANTHER" id="PTHR47163:SF3">
    <property type="entry name" value="PROTEIN CBG18017"/>
    <property type="match status" value="1"/>
</dbReference>
<dbReference type="InterPro" id="IPR053164">
    <property type="entry name" value="IS1016-like_transposase"/>
</dbReference>
<name>A0A814RAY4_9BILA</name>
<dbReference type="EMBL" id="CAJNOC010009655">
    <property type="protein sequence ID" value="CAF1131479.1"/>
    <property type="molecule type" value="Genomic_DNA"/>
</dbReference>
<evidence type="ECO:0008006" key="3">
    <source>
        <dbReference type="Google" id="ProtNLM"/>
    </source>
</evidence>
<sequence length="115" mass="13338">MNINKITCTTKKLELGGHGSIVEIDESIYAKVKHLKRKNLGRERVWVLGLVVRKRAEIEETPKCYTESVDNREAETLISIVYEKCKSTIVIYLDCWALYNKLCSFKDFKHKTVKS</sequence>
<comment type="caution">
    <text evidence="1">The sequence shown here is derived from an EMBL/GenBank/DDBJ whole genome shotgun (WGS) entry which is preliminary data.</text>
</comment>
<evidence type="ECO:0000313" key="1">
    <source>
        <dbReference type="EMBL" id="CAF1131479.1"/>
    </source>
</evidence>
<gene>
    <name evidence="1" type="ORF">OXX778_LOCUS22494</name>
</gene>
<reference evidence="1" key="1">
    <citation type="submission" date="2021-02" db="EMBL/GenBank/DDBJ databases">
        <authorList>
            <person name="Nowell W R."/>
        </authorList>
    </citation>
    <scope>NUCLEOTIDE SEQUENCE</scope>
    <source>
        <strain evidence="1">Ploen Becks lab</strain>
    </source>
</reference>